<protein>
    <submittedName>
        <fullName evidence="1">DUF1963 domain-containing protein</fullName>
    </submittedName>
</protein>
<reference evidence="1 2" key="1">
    <citation type="submission" date="2020-08" db="EMBL/GenBank/DDBJ databases">
        <title>Genome public.</title>
        <authorList>
            <person name="Liu C."/>
            <person name="Sun Q."/>
        </authorList>
    </citation>
    <scope>NUCLEOTIDE SEQUENCE [LARGE SCALE GENOMIC DNA]</scope>
    <source>
        <strain evidence="1 2">3_YM_SP_D4_24.mj</strain>
    </source>
</reference>
<organism evidence="1 2">
    <name type="scientific">Blautia stercoris</name>
    <dbReference type="NCBI Taxonomy" id="871664"/>
    <lineage>
        <taxon>Bacteria</taxon>
        <taxon>Bacillati</taxon>
        <taxon>Bacillota</taxon>
        <taxon>Clostridia</taxon>
        <taxon>Lachnospirales</taxon>
        <taxon>Lachnospiraceae</taxon>
        <taxon>Blautia</taxon>
    </lineage>
</organism>
<evidence type="ECO:0000313" key="1">
    <source>
        <dbReference type="EMBL" id="MBC8629583.1"/>
    </source>
</evidence>
<dbReference type="InterPro" id="IPR035948">
    <property type="entry name" value="YwqG-like_sf"/>
</dbReference>
<dbReference type="InterPro" id="IPR015315">
    <property type="entry name" value="DUF1963"/>
</dbReference>
<dbReference type="PANTHER" id="PTHR36436:SF6">
    <property type="entry name" value="SLL5081 PROTEIN"/>
    <property type="match status" value="1"/>
</dbReference>
<accession>A0ABR7PE27</accession>
<proteinExistence type="predicted"/>
<name>A0ABR7PE27_9FIRM</name>
<dbReference type="Proteomes" id="UP000661649">
    <property type="component" value="Unassembled WGS sequence"/>
</dbReference>
<dbReference type="RefSeq" id="WP_117457384.1">
    <property type="nucleotide sequence ID" value="NZ_JACRTP010000006.1"/>
</dbReference>
<sequence length="304" mass="36076">MNQAEKNRICELIKQNKKTEIVINYTLKSGAAKRASKIGGKPDVPKDFEWPVYEGKDFEDIRKERPLSFIIQINLKDVAPYDKEELLPKQGILSFFYEMRSMDYGYDPANKGCAKVYYFPDENELEAMDFPAELEKDAIISEMKIVRIKNEESLPVYEQLLPDLEKLKKTEGIVCDDLDDYDECLQSCGVPIFEEGMEYYYEWAYRRIKLLGNPDVLQGRMEEECEGVTRGYYLGRGWQDVPEQEREEIWEKGKDWMLLFQVGTIDGYDDEYRWEYQGNLYFWIKKQDLKMRNFENVWLILQCL</sequence>
<dbReference type="Gene3D" id="2.30.320.10">
    <property type="entry name" value="YwqG-like"/>
    <property type="match status" value="1"/>
</dbReference>
<comment type="caution">
    <text evidence="1">The sequence shown here is derived from an EMBL/GenBank/DDBJ whole genome shotgun (WGS) entry which is preliminary data.</text>
</comment>
<dbReference type="Pfam" id="PF09234">
    <property type="entry name" value="DUF1963"/>
    <property type="match status" value="1"/>
</dbReference>
<keyword evidence="2" id="KW-1185">Reference proteome</keyword>
<dbReference type="EMBL" id="JACRTP010000006">
    <property type="protein sequence ID" value="MBC8629583.1"/>
    <property type="molecule type" value="Genomic_DNA"/>
</dbReference>
<evidence type="ECO:0000313" key="2">
    <source>
        <dbReference type="Proteomes" id="UP000661649"/>
    </source>
</evidence>
<gene>
    <name evidence="1" type="ORF">H8712_13385</name>
</gene>
<dbReference type="SUPFAM" id="SSF103032">
    <property type="entry name" value="Hypothetical protein YwqG"/>
    <property type="match status" value="1"/>
</dbReference>
<dbReference type="PANTHER" id="PTHR36436">
    <property type="entry name" value="SLL5081 PROTEIN"/>
    <property type="match status" value="1"/>
</dbReference>